<proteinExistence type="predicted"/>
<sequence length="720" mass="80096">MEARDPEDDHGRMDDDKGLTGQEAPPTTDEPARTSRDMARLAEDMAGVGIRDAQEEQNIREDARISAAWLHQNQPATGPRGFEEAFAYYAEKRRQKASEGVPDDTNIPTNVTTPSGSAVPSEVYIPPNVFVAPGVKIPPGSKFPTDIPIVFPSGTTLPPDIPIGLAEDCVRRLNKNISSWAPAPAQPSTDPAGEGQNTETGNPFVNLPQTPPNDESESTRNFIHTRNDDAATAKQDFLQYRPGTTLCLSPHEPPEPYGISHYANPDKLPSKVKMLSKEEEPMSRTELVFHDAHKLQLPLVKPKKAQSTLLPTVVTPSDKKKGKEKTKGKKKDISKSDDPLDGFKVEVEVVRLISGGSEAGCQILRCKVTKAPEPERWTANPKNIDEPSLYGEPLNVGDHVAVKVFDPLFYGDVSDTDKGPWKVTIIADGDLSRENAAYKHLWEAGRTGPPHLAPQYHGSWTFSLGTAYPKFEGQTRRVGAVMIEYIHGKSIEDLCYRNKHYHLVPPTGPIHLDFEKTKQLDLTREIRLKTLKNFMKHTVHQLHAGVEHWWPEPENILISKYENDKPRVVLVDYVSSMIDIKRKVPYELFKGYTKPPHPFGEFSIQKLTNFAGWFPPGWRHGQFDTWVIRRFHSLENCDYTNPKTGCAGTVHEPDSDSETDYAGPSKQKSDNLLDAPVGKAKKFLGSVRKVSSAFRLNQDKDTDGGSGGQYGLNLDDSQQI</sequence>
<dbReference type="AlphaFoldDB" id="T0JT74"/>
<evidence type="ECO:0000313" key="3">
    <source>
        <dbReference type="Proteomes" id="UP000015530"/>
    </source>
</evidence>
<dbReference type="EMBL" id="AMYD01004199">
    <property type="protein sequence ID" value="EQB43678.1"/>
    <property type="molecule type" value="Genomic_DNA"/>
</dbReference>
<feature type="compositionally biased region" description="Polar residues" evidence="1">
    <location>
        <begin position="106"/>
        <end position="118"/>
    </location>
</feature>
<feature type="region of interest" description="Disordered" evidence="1">
    <location>
        <begin position="179"/>
        <end position="220"/>
    </location>
</feature>
<feature type="region of interest" description="Disordered" evidence="1">
    <location>
        <begin position="310"/>
        <end position="337"/>
    </location>
</feature>
<feature type="region of interest" description="Disordered" evidence="1">
    <location>
        <begin position="97"/>
        <end position="118"/>
    </location>
</feature>
<name>T0JT74_COLGC</name>
<comment type="caution">
    <text evidence="2">The sequence shown here is derived from an EMBL/GenBank/DDBJ whole genome shotgun (WGS) entry which is preliminary data.</text>
</comment>
<evidence type="ECO:0000313" key="2">
    <source>
        <dbReference type="EMBL" id="EQB43678.1"/>
    </source>
</evidence>
<feature type="compositionally biased region" description="Basic and acidic residues" evidence="1">
    <location>
        <begin position="1"/>
        <end position="18"/>
    </location>
</feature>
<dbReference type="Proteomes" id="UP000015530">
    <property type="component" value="Unassembled WGS sequence"/>
</dbReference>
<feature type="compositionally biased region" description="Basic and acidic residues" evidence="1">
    <location>
        <begin position="30"/>
        <end position="39"/>
    </location>
</feature>
<gene>
    <name evidence="2" type="ORF">CGLO_17637</name>
</gene>
<feature type="region of interest" description="Disordered" evidence="1">
    <location>
        <begin position="695"/>
        <end position="720"/>
    </location>
</feature>
<reference evidence="3" key="1">
    <citation type="journal article" date="2013" name="Mol. Plant Microbe Interact.">
        <title>Global aspects of pacC regulation of pathogenicity genes in Colletotrichum gloeosporioides as revealed by transcriptome analysis.</title>
        <authorList>
            <person name="Alkan N."/>
            <person name="Meng X."/>
            <person name="Friedlander G."/>
            <person name="Reuveni E."/>
            <person name="Sukno S."/>
            <person name="Sherman A."/>
            <person name="Thon M."/>
            <person name="Fluhr R."/>
            <person name="Prusky D."/>
        </authorList>
    </citation>
    <scope>NUCLEOTIDE SEQUENCE [LARGE SCALE GENOMIC DNA]</scope>
    <source>
        <strain evidence="3">Cg-14</strain>
    </source>
</reference>
<dbReference type="HOGENOM" id="CLU_384014_0_0_1"/>
<accession>T0JT74</accession>
<evidence type="ECO:0008006" key="4">
    <source>
        <dbReference type="Google" id="ProtNLM"/>
    </source>
</evidence>
<evidence type="ECO:0000256" key="1">
    <source>
        <dbReference type="SAM" id="MobiDB-lite"/>
    </source>
</evidence>
<dbReference type="OrthoDB" id="4267316at2759"/>
<protein>
    <recommendedName>
        <fullName evidence="4">Protein kinase domain-containing protein</fullName>
    </recommendedName>
</protein>
<organism evidence="2 3">
    <name type="scientific">Colletotrichum gloeosporioides (strain Cg-14)</name>
    <name type="common">Anthracnose fungus</name>
    <name type="synonym">Glomerella cingulata</name>
    <dbReference type="NCBI Taxonomy" id="1237896"/>
    <lineage>
        <taxon>Eukaryota</taxon>
        <taxon>Fungi</taxon>
        <taxon>Dikarya</taxon>
        <taxon>Ascomycota</taxon>
        <taxon>Pezizomycotina</taxon>
        <taxon>Sordariomycetes</taxon>
        <taxon>Hypocreomycetidae</taxon>
        <taxon>Glomerellales</taxon>
        <taxon>Glomerellaceae</taxon>
        <taxon>Colletotrichum</taxon>
        <taxon>Colletotrichum gloeosporioides species complex</taxon>
    </lineage>
</organism>
<feature type="compositionally biased region" description="Basic residues" evidence="1">
    <location>
        <begin position="320"/>
        <end position="330"/>
    </location>
</feature>
<feature type="region of interest" description="Disordered" evidence="1">
    <location>
        <begin position="1"/>
        <end position="39"/>
    </location>
</feature>
<feature type="region of interest" description="Disordered" evidence="1">
    <location>
        <begin position="646"/>
        <end position="673"/>
    </location>
</feature>